<accession>A0A2K3Q9B9</accession>
<comment type="caution">
    <text evidence="1">The sequence shown here is derived from an EMBL/GenBank/DDBJ whole genome shotgun (WGS) entry which is preliminary data.</text>
</comment>
<evidence type="ECO:0000313" key="2">
    <source>
        <dbReference type="Proteomes" id="UP000236621"/>
    </source>
</evidence>
<evidence type="ECO:0000313" key="1">
    <source>
        <dbReference type="EMBL" id="PNY24138.1"/>
    </source>
</evidence>
<sequence length="79" mass="8887">MAPDYEAFPIHYSEHRFDFKVVNLGGHPYFEVQSTLALVTAQRHTRCSIDSLTVNDCDAHAVTTRQPAPIHDLPRPGIN</sequence>
<dbReference type="AlphaFoldDB" id="A0A2K3Q9B9"/>
<dbReference type="EMBL" id="NRSZ01000965">
    <property type="protein sequence ID" value="PNY24138.1"/>
    <property type="molecule type" value="Genomic_DNA"/>
</dbReference>
<name>A0A2K3Q9B9_9HYPO</name>
<proteinExistence type="predicted"/>
<dbReference type="Proteomes" id="UP000236621">
    <property type="component" value="Unassembled WGS sequence"/>
</dbReference>
<reference evidence="1 2" key="1">
    <citation type="submission" date="2017-08" db="EMBL/GenBank/DDBJ databases">
        <title>Harnessing the power of phylogenomics to disentangle the directionality and signatures of interkingdom host jumping in the parasitic fungal genus Tolypocladium.</title>
        <authorList>
            <person name="Quandt C.A."/>
            <person name="Patterson W."/>
            <person name="Spatafora J.W."/>
        </authorList>
    </citation>
    <scope>NUCLEOTIDE SEQUENCE [LARGE SCALE GENOMIC DNA]</scope>
    <source>
        <strain evidence="1 2">CBS 113982</strain>
    </source>
</reference>
<keyword evidence="2" id="KW-1185">Reference proteome</keyword>
<organism evidence="1 2">
    <name type="scientific">Tolypocladium capitatum</name>
    <dbReference type="NCBI Taxonomy" id="45235"/>
    <lineage>
        <taxon>Eukaryota</taxon>
        <taxon>Fungi</taxon>
        <taxon>Dikarya</taxon>
        <taxon>Ascomycota</taxon>
        <taxon>Pezizomycotina</taxon>
        <taxon>Sordariomycetes</taxon>
        <taxon>Hypocreomycetidae</taxon>
        <taxon>Hypocreales</taxon>
        <taxon>Ophiocordycipitaceae</taxon>
        <taxon>Tolypocladium</taxon>
    </lineage>
</organism>
<protein>
    <submittedName>
        <fullName evidence="1">Uncharacterized protein</fullName>
    </submittedName>
</protein>
<gene>
    <name evidence="1" type="ORF">TCAP_05926</name>
</gene>